<dbReference type="OrthoDB" id="415023at2759"/>
<evidence type="ECO:0000313" key="7">
    <source>
        <dbReference type="Proteomes" id="UP000235392"/>
    </source>
</evidence>
<evidence type="ECO:0000313" key="4">
    <source>
        <dbReference type="EMBL" id="PLW40812.1"/>
    </source>
</evidence>
<dbReference type="GO" id="GO:0004843">
    <property type="term" value="F:cysteine-type deubiquitinase activity"/>
    <property type="evidence" value="ECO:0007669"/>
    <property type="project" value="TreeGrafter"/>
</dbReference>
<dbReference type="InterPro" id="IPR003323">
    <property type="entry name" value="OTU_dom"/>
</dbReference>
<dbReference type="EMBL" id="PGCI01000097">
    <property type="protein sequence ID" value="PLW40812.1"/>
    <property type="molecule type" value="Genomic_DNA"/>
</dbReference>
<dbReference type="InterPro" id="IPR050704">
    <property type="entry name" value="Peptidase_C85-like"/>
</dbReference>
<dbReference type="GO" id="GO:0016579">
    <property type="term" value="P:protein deubiquitination"/>
    <property type="evidence" value="ECO:0007669"/>
    <property type="project" value="TreeGrafter"/>
</dbReference>
<evidence type="ECO:0000313" key="6">
    <source>
        <dbReference type="Proteomes" id="UP000235388"/>
    </source>
</evidence>
<feature type="compositionally biased region" description="Basic residues" evidence="1">
    <location>
        <begin position="51"/>
        <end position="70"/>
    </location>
</feature>
<feature type="compositionally biased region" description="Basic and acidic residues" evidence="1">
    <location>
        <begin position="71"/>
        <end position="81"/>
    </location>
</feature>
<gene>
    <name evidence="5" type="ORF">PCANC_08513</name>
    <name evidence="3" type="ORF">PCANC_11968</name>
    <name evidence="4" type="ORF">PCASD_07361</name>
</gene>
<proteinExistence type="predicted"/>
<dbReference type="EMBL" id="PGCJ01000843">
    <property type="protein sequence ID" value="PLW17793.1"/>
    <property type="molecule type" value="Genomic_DNA"/>
</dbReference>
<feature type="region of interest" description="Disordered" evidence="1">
    <location>
        <begin position="103"/>
        <end position="122"/>
    </location>
</feature>
<evidence type="ECO:0000313" key="5">
    <source>
        <dbReference type="EMBL" id="PLW46538.1"/>
    </source>
</evidence>
<dbReference type="AlphaFoldDB" id="A0A2N5V9A0"/>
<name>A0A2N5V9A0_9BASI</name>
<dbReference type="InterPro" id="IPR038765">
    <property type="entry name" value="Papain-like_cys_pep_sf"/>
</dbReference>
<dbReference type="STRING" id="200324.A0A2N5V9A0"/>
<comment type="caution">
    <text evidence="5">The sequence shown here is derived from an EMBL/GenBank/DDBJ whole genome shotgun (WGS) entry which is preliminary data.</text>
</comment>
<dbReference type="Pfam" id="PF02338">
    <property type="entry name" value="OTU"/>
    <property type="match status" value="1"/>
</dbReference>
<dbReference type="Proteomes" id="UP000235392">
    <property type="component" value="Unassembled WGS sequence"/>
</dbReference>
<dbReference type="PANTHER" id="PTHR12419">
    <property type="entry name" value="OTU DOMAIN CONTAINING PROTEIN"/>
    <property type="match status" value="1"/>
</dbReference>
<sequence length="401" mass="43771">MSVAAEAEQREPATNAHGGGSKEDDTSTATTTNTKTGTMPTAADILSRPRLPPKKKLAAGTKKQGKKHARGKAEETPRVEDAPVETIDNEELLEQLLTQTNELHLSSPEPTTPVGKNEPTRSSTISKKLHDLGEDIKEVAHAVSFSITPSSPSKLAIPKRKPHRHKLKIANRQAAQLQAQLDAQLESALHPVVDHRKLEDEALLRTCAALNLHIFEIIPDGHCLFSAVADQMNLVCPTETGEKYTYQKCRALAADYMRAHPDEFIHYLPGQDDGLDGGLMTGAEYAAHCDRIRDSACWGGEPEILALSKALQFPIHVVQAFHPPIKVSDEFLPRRGNIALTISYHRKSYGLGEHYNCMPLSALPSSLSAEDPGPLTHLSAFFLGLCRLAARLLSKALRPIS</sequence>
<reference evidence="6 7" key="1">
    <citation type="submission" date="2017-11" db="EMBL/GenBank/DDBJ databases">
        <title>De novo assembly and phasing of dikaryotic genomes from two isolates of Puccinia coronata f. sp. avenae, the causal agent of oat crown rust.</title>
        <authorList>
            <person name="Miller M.E."/>
            <person name="Zhang Y."/>
            <person name="Omidvar V."/>
            <person name="Sperschneider J."/>
            <person name="Schwessinger B."/>
            <person name="Raley C."/>
            <person name="Palmer J.M."/>
            <person name="Garnica D."/>
            <person name="Upadhyaya N."/>
            <person name="Rathjen J."/>
            <person name="Taylor J.M."/>
            <person name="Park R.F."/>
            <person name="Dodds P.N."/>
            <person name="Hirsch C.D."/>
            <person name="Kianian S.F."/>
            <person name="Figueroa M."/>
        </authorList>
    </citation>
    <scope>NUCLEOTIDE SEQUENCE [LARGE SCALE GENOMIC DNA]</scope>
    <source>
        <strain evidence="5">12NC29</strain>
        <strain evidence="4">12SD80</strain>
    </source>
</reference>
<dbReference type="Gene3D" id="3.90.70.80">
    <property type="match status" value="1"/>
</dbReference>
<dbReference type="SUPFAM" id="SSF54001">
    <property type="entry name" value="Cysteine proteinases"/>
    <property type="match status" value="1"/>
</dbReference>
<feature type="region of interest" description="Disordered" evidence="1">
    <location>
        <begin position="1"/>
        <end position="81"/>
    </location>
</feature>
<dbReference type="EMBL" id="PGCJ01000118">
    <property type="protein sequence ID" value="PLW46538.1"/>
    <property type="molecule type" value="Genomic_DNA"/>
</dbReference>
<dbReference type="CDD" id="cd22748">
    <property type="entry name" value="OTU_OTUD6-like"/>
    <property type="match status" value="1"/>
</dbReference>
<accession>A0A2N5V9A0</accession>
<evidence type="ECO:0000256" key="1">
    <source>
        <dbReference type="SAM" id="MobiDB-lite"/>
    </source>
</evidence>
<dbReference type="PANTHER" id="PTHR12419:SF10">
    <property type="entry name" value="DEUBIQUITINASE OTUD6B"/>
    <property type="match status" value="1"/>
</dbReference>
<evidence type="ECO:0000259" key="2">
    <source>
        <dbReference type="PROSITE" id="PS50802"/>
    </source>
</evidence>
<feature type="domain" description="OTU" evidence="2">
    <location>
        <begin position="212"/>
        <end position="361"/>
    </location>
</feature>
<dbReference type="PROSITE" id="PS50802">
    <property type="entry name" value="OTU"/>
    <property type="match status" value="1"/>
</dbReference>
<feature type="compositionally biased region" description="Low complexity" evidence="1">
    <location>
        <begin position="27"/>
        <end position="43"/>
    </location>
</feature>
<organism evidence="5 6">
    <name type="scientific">Puccinia coronata f. sp. avenae</name>
    <dbReference type="NCBI Taxonomy" id="200324"/>
    <lineage>
        <taxon>Eukaryota</taxon>
        <taxon>Fungi</taxon>
        <taxon>Dikarya</taxon>
        <taxon>Basidiomycota</taxon>
        <taxon>Pucciniomycotina</taxon>
        <taxon>Pucciniomycetes</taxon>
        <taxon>Pucciniales</taxon>
        <taxon>Pucciniaceae</taxon>
        <taxon>Puccinia</taxon>
    </lineage>
</organism>
<evidence type="ECO:0000313" key="3">
    <source>
        <dbReference type="EMBL" id="PLW17793.1"/>
    </source>
</evidence>
<keyword evidence="6" id="KW-1185">Reference proteome</keyword>
<protein>
    <recommendedName>
        <fullName evidence="2">OTU domain-containing protein</fullName>
    </recommendedName>
</protein>
<dbReference type="Proteomes" id="UP000235388">
    <property type="component" value="Unassembled WGS sequence"/>
</dbReference>